<organism evidence="2 3">
    <name type="scientific">Stackebrandtia endophytica</name>
    <dbReference type="NCBI Taxonomy" id="1496996"/>
    <lineage>
        <taxon>Bacteria</taxon>
        <taxon>Bacillati</taxon>
        <taxon>Actinomycetota</taxon>
        <taxon>Actinomycetes</taxon>
        <taxon>Glycomycetales</taxon>
        <taxon>Glycomycetaceae</taxon>
        <taxon>Stackebrandtia</taxon>
    </lineage>
</organism>
<dbReference type="GO" id="GO:0016301">
    <property type="term" value="F:kinase activity"/>
    <property type="evidence" value="ECO:0007669"/>
    <property type="project" value="UniProtKB-KW"/>
</dbReference>
<evidence type="ECO:0000313" key="3">
    <source>
        <dbReference type="Proteomes" id="UP000317043"/>
    </source>
</evidence>
<feature type="domain" description="PEP-utilising enzyme mobile" evidence="1">
    <location>
        <begin position="514"/>
        <end position="584"/>
    </location>
</feature>
<evidence type="ECO:0000259" key="1">
    <source>
        <dbReference type="Pfam" id="PF00391"/>
    </source>
</evidence>
<keyword evidence="2" id="KW-0418">Kinase</keyword>
<comment type="caution">
    <text evidence="2">The sequence shown here is derived from an EMBL/GenBank/DDBJ whole genome shotgun (WGS) entry which is preliminary data.</text>
</comment>
<dbReference type="Pfam" id="PF00391">
    <property type="entry name" value="PEP-utilizers"/>
    <property type="match status" value="1"/>
</dbReference>
<protein>
    <submittedName>
        <fullName evidence="2">Pyruvate,water dikinase</fullName>
    </submittedName>
</protein>
<keyword evidence="3" id="KW-1185">Reference proteome</keyword>
<sequence length="595" mass="65263">MRMHPLDAPFGIATPADATGWQDMYPDDLVFTEESRSADETRGWVYDGIHHPRVKYPFDSVVNEAIRLSKGQWTSRVFQLPGSLGTEHRLLLGRVYVAPVAVTDPVEREARGARFAERSASYYRNWDRYHQRWNGRMSTLIAETAAILPPPLPTMEDDRVLADGAPAASSGAVLAAYHRLIESVFSAWQHHFEMLTLGYVAYENLYRTARHHFPGIADQQIAELVPAVPGAQHQVDEWIGDLAASATDLGVAELILDTDLSSGGRALDRTGPGRDWAARWHETMAGWPAVTLGAGLDHTDLPLRDDPGVVWNLIGHRLERGTDLGHDDRQTRSDAALDGYRALLTDLDQRENFDQAVRLARRVSRFVEEHGFYVENRFHQELWAATRRFGRLLTDLGVLADPEDVFCLNRWELERVLFHGVTGWAIGTGPVAAVRSLPSLIDTRKRLLATMARWDAPTVIGSPQQSGDPVMPLLYGVTDATDDADGLNGCPASPGVARGPVRLVAHESELEHVRPGDIVVTTAAAPNWSTMLRTAGGLVTEVGGVMSHVAIVAREAGIPTVMGVTGVTSVLKTGQQIEVDGNVGTVTMVEDCDAR</sequence>
<gene>
    <name evidence="2" type="ORF">FB566_0933</name>
</gene>
<dbReference type="PANTHER" id="PTHR43615">
    <property type="entry name" value="PHOSPHOENOLPYRUVATE SYNTHASE-RELATED"/>
    <property type="match status" value="1"/>
</dbReference>
<keyword evidence="2" id="KW-0670">Pyruvate</keyword>
<dbReference type="RefSeq" id="WP_142035277.1">
    <property type="nucleotide sequence ID" value="NZ_JBHTGS010000001.1"/>
</dbReference>
<dbReference type="InterPro" id="IPR036637">
    <property type="entry name" value="Phosphohistidine_dom_sf"/>
</dbReference>
<dbReference type="Gene3D" id="3.50.30.10">
    <property type="entry name" value="Phosphohistidine domain"/>
    <property type="match status" value="1"/>
</dbReference>
<evidence type="ECO:0000313" key="2">
    <source>
        <dbReference type="EMBL" id="TQL75429.1"/>
    </source>
</evidence>
<dbReference type="InterPro" id="IPR008279">
    <property type="entry name" value="PEP-util_enz_mobile_dom"/>
</dbReference>
<name>A0A543AS69_9ACTN</name>
<dbReference type="PANTHER" id="PTHR43615:SF1">
    <property type="entry name" value="PPDK_N DOMAIN-CONTAINING PROTEIN"/>
    <property type="match status" value="1"/>
</dbReference>
<dbReference type="SUPFAM" id="SSF52009">
    <property type="entry name" value="Phosphohistidine domain"/>
    <property type="match status" value="1"/>
</dbReference>
<dbReference type="InParanoid" id="A0A543AS69"/>
<dbReference type="AlphaFoldDB" id="A0A543AS69"/>
<dbReference type="OrthoDB" id="9765468at2"/>
<accession>A0A543AS69</accession>
<dbReference type="EMBL" id="VFOW01000001">
    <property type="protein sequence ID" value="TQL75429.1"/>
    <property type="molecule type" value="Genomic_DNA"/>
</dbReference>
<dbReference type="Proteomes" id="UP000317043">
    <property type="component" value="Unassembled WGS sequence"/>
</dbReference>
<keyword evidence="2" id="KW-0808">Transferase</keyword>
<proteinExistence type="predicted"/>
<reference evidence="2 3" key="1">
    <citation type="submission" date="2019-06" db="EMBL/GenBank/DDBJ databases">
        <title>Sequencing the genomes of 1000 actinobacteria strains.</title>
        <authorList>
            <person name="Klenk H.-P."/>
        </authorList>
    </citation>
    <scope>NUCLEOTIDE SEQUENCE [LARGE SCALE GENOMIC DNA]</scope>
    <source>
        <strain evidence="2 3">DSM 45928</strain>
    </source>
</reference>
<dbReference type="InterPro" id="IPR051549">
    <property type="entry name" value="PEP_Utilizing_Enz"/>
</dbReference>